<reference evidence="9" key="1">
    <citation type="submission" date="2017-02" db="EMBL/GenBank/DDBJ databases">
        <authorList>
            <person name="Varghese N."/>
            <person name="Submissions S."/>
        </authorList>
    </citation>
    <scope>NUCLEOTIDE SEQUENCE [LARGE SCALE GENOMIC DNA]</scope>
    <source>
        <strain evidence="9">DSM 24967</strain>
    </source>
</reference>
<keyword evidence="9" id="KW-1185">Reference proteome</keyword>
<evidence type="ECO:0000256" key="4">
    <source>
        <dbReference type="ARBA" id="ARBA00023180"/>
    </source>
</evidence>
<evidence type="ECO:0000259" key="7">
    <source>
        <dbReference type="Pfam" id="PF00884"/>
    </source>
</evidence>
<name>A0A1T5CTI7_9BACT</name>
<dbReference type="EMBL" id="FUYQ01000014">
    <property type="protein sequence ID" value="SKB62687.1"/>
    <property type="molecule type" value="Genomic_DNA"/>
</dbReference>
<feature type="signal peptide" evidence="6">
    <location>
        <begin position="1"/>
        <end position="25"/>
    </location>
</feature>
<accession>A0A1T5CTI7</accession>
<organism evidence="8 9">
    <name type="scientific">Parabacteroides chartae</name>
    <dbReference type="NCBI Taxonomy" id="1037355"/>
    <lineage>
        <taxon>Bacteria</taxon>
        <taxon>Pseudomonadati</taxon>
        <taxon>Bacteroidota</taxon>
        <taxon>Bacteroidia</taxon>
        <taxon>Bacteroidales</taxon>
        <taxon>Tannerellaceae</taxon>
        <taxon>Parabacteroides</taxon>
    </lineage>
</organism>
<dbReference type="RefSeq" id="WP_079683569.1">
    <property type="nucleotide sequence ID" value="NZ_FUYQ01000014.1"/>
</dbReference>
<gene>
    <name evidence="8" type="ORF">SAMN05660349_02065</name>
</gene>
<protein>
    <submittedName>
        <fullName evidence="8">Arylsulfatase A</fullName>
    </submittedName>
</protein>
<dbReference type="CDD" id="cd16031">
    <property type="entry name" value="G6S_like"/>
    <property type="match status" value="1"/>
</dbReference>
<dbReference type="InterPro" id="IPR000917">
    <property type="entry name" value="Sulfatase_N"/>
</dbReference>
<sequence length="516" mass="58904">MKPSCLNLALISAAIAGGSSTTAVAGQQLSKLSESGKPLNVVFILSDDHRYDYMGFVGKVPWLETPAMDRMAREGAWIRNSFVTTSLSSPSRASILTGMYSHSHKVVDNSAPMPAGLTFFPEYLQQVGYQTGFFGKWHMGNDTGDPQPGFNHWESFSGQGEYYNPRLNVNGKWIRYADSTYVTDLLTTHAIEFMKQQQTSHKPFMVYLSHKGVHDNFSPAKRHKGCYSGKPLVIPPSFDTSKEKIKALPTIDPSTGKAAAGKDYYGENMLPDWVKNQRESWHGVDYSYHGRPWEDQVRNYCETLRSVDESIGSVLDYLKEAGLDENTVVIYMGDNGFAWGEHGLIDKRQFYEESVRVPMLIRSPKLIKGGQVLEKMVQNVDVAPTILACAGLDKAPQMVGYSFLPLLQGKDIPWRDRIFYEYYWEHEFPQTPTMHGVRTDRYKYIRYHGVWDTNEFYDLQEDPYETRNLIAAPQHQALIKELNHDLYNWLESTDGMSIPLKRTERPHMDHRNQSNY</sequence>
<evidence type="ECO:0000313" key="9">
    <source>
        <dbReference type="Proteomes" id="UP000190852"/>
    </source>
</evidence>
<evidence type="ECO:0000313" key="8">
    <source>
        <dbReference type="EMBL" id="SKB62687.1"/>
    </source>
</evidence>
<feature type="domain" description="Sulfatase N-terminal" evidence="7">
    <location>
        <begin position="40"/>
        <end position="391"/>
    </location>
</feature>
<dbReference type="PROSITE" id="PS00523">
    <property type="entry name" value="SULFATASE_1"/>
    <property type="match status" value="1"/>
</dbReference>
<dbReference type="InterPro" id="IPR017850">
    <property type="entry name" value="Alkaline_phosphatase_core_sf"/>
</dbReference>
<dbReference type="SUPFAM" id="SSF53649">
    <property type="entry name" value="Alkaline phosphatase-like"/>
    <property type="match status" value="1"/>
</dbReference>
<keyword evidence="2 6" id="KW-0732">Signal</keyword>
<dbReference type="GO" id="GO:0016787">
    <property type="term" value="F:hydrolase activity"/>
    <property type="evidence" value="ECO:0007669"/>
    <property type="project" value="UniProtKB-KW"/>
</dbReference>
<evidence type="ECO:0000256" key="1">
    <source>
        <dbReference type="ARBA" id="ARBA00008779"/>
    </source>
</evidence>
<evidence type="ECO:0000256" key="2">
    <source>
        <dbReference type="ARBA" id="ARBA00022729"/>
    </source>
</evidence>
<dbReference type="AlphaFoldDB" id="A0A1T5CTI7"/>
<keyword evidence="4" id="KW-0325">Glycoprotein</keyword>
<dbReference type="Pfam" id="PF00884">
    <property type="entry name" value="Sulfatase"/>
    <property type="match status" value="1"/>
</dbReference>
<evidence type="ECO:0000256" key="5">
    <source>
        <dbReference type="PIRSR" id="PIRSR600917-52"/>
    </source>
</evidence>
<dbReference type="PANTHER" id="PTHR43108">
    <property type="entry name" value="N-ACETYLGLUCOSAMINE-6-SULFATASE FAMILY MEMBER"/>
    <property type="match status" value="1"/>
</dbReference>
<dbReference type="Proteomes" id="UP000190852">
    <property type="component" value="Unassembled WGS sequence"/>
</dbReference>
<evidence type="ECO:0000256" key="6">
    <source>
        <dbReference type="SAM" id="SignalP"/>
    </source>
</evidence>
<dbReference type="Gene3D" id="3.40.720.10">
    <property type="entry name" value="Alkaline Phosphatase, subunit A"/>
    <property type="match status" value="1"/>
</dbReference>
<comment type="similarity">
    <text evidence="1">Belongs to the sulfatase family.</text>
</comment>
<dbReference type="PANTHER" id="PTHR43108:SF8">
    <property type="entry name" value="SD21168P"/>
    <property type="match status" value="1"/>
</dbReference>
<proteinExistence type="inferred from homology"/>
<keyword evidence="3" id="KW-0378">Hydrolase</keyword>
<dbReference type="InterPro" id="IPR024607">
    <property type="entry name" value="Sulfatase_CS"/>
</dbReference>
<feature type="modified residue" description="3-oxoalanine (Ser)" evidence="5">
    <location>
        <position position="88"/>
    </location>
</feature>
<feature type="chain" id="PRO_5013295701" evidence="6">
    <location>
        <begin position="26"/>
        <end position="516"/>
    </location>
</feature>
<comment type="PTM">
    <text evidence="5">The conversion to 3-oxoalanine (also known as C-formylglycine, FGly), of a serine or cysteine residue in prokaryotes and of a cysteine residue in eukaryotes, is critical for catalytic activity.</text>
</comment>
<evidence type="ECO:0000256" key="3">
    <source>
        <dbReference type="ARBA" id="ARBA00022801"/>
    </source>
</evidence>